<evidence type="ECO:0000313" key="7">
    <source>
        <dbReference type="EMBL" id="GAB1227404.1"/>
    </source>
</evidence>
<feature type="compositionally biased region" description="Polar residues" evidence="5">
    <location>
        <begin position="502"/>
        <end position="511"/>
    </location>
</feature>
<evidence type="ECO:0000256" key="2">
    <source>
        <dbReference type="ARBA" id="ARBA00022999"/>
    </source>
</evidence>
<feature type="compositionally biased region" description="Basic and acidic residues" evidence="5">
    <location>
        <begin position="474"/>
        <end position="495"/>
    </location>
</feature>
<feature type="compositionally biased region" description="Low complexity" evidence="5">
    <location>
        <begin position="688"/>
        <end position="697"/>
    </location>
</feature>
<feature type="domain" description="SH3" evidence="6">
    <location>
        <begin position="317"/>
        <end position="376"/>
    </location>
</feature>
<dbReference type="InterPro" id="IPR036028">
    <property type="entry name" value="SH3-like_dom_sf"/>
</dbReference>
<keyword evidence="4" id="KW-0175">Coiled coil</keyword>
<dbReference type="SMART" id="SM00326">
    <property type="entry name" value="SH3"/>
    <property type="match status" value="6"/>
</dbReference>
<protein>
    <recommendedName>
        <fullName evidence="6">SH3 domain-containing protein</fullName>
    </recommendedName>
</protein>
<feature type="domain" description="SH3" evidence="6">
    <location>
        <begin position="195"/>
        <end position="253"/>
    </location>
</feature>
<keyword evidence="8" id="KW-1185">Reference proteome</keyword>
<evidence type="ECO:0000313" key="8">
    <source>
        <dbReference type="Proteomes" id="UP001628156"/>
    </source>
</evidence>
<feature type="domain" description="SH3" evidence="6">
    <location>
        <begin position="58"/>
        <end position="118"/>
    </location>
</feature>
<dbReference type="PROSITE" id="PS50002">
    <property type="entry name" value="SH3"/>
    <property type="match status" value="4"/>
</dbReference>
<dbReference type="PANTHER" id="PTHR46037">
    <property type="entry name" value="PROTEIN ENHANCER OF SEVENLESS 2B"/>
    <property type="match status" value="1"/>
</dbReference>
<feature type="compositionally biased region" description="Acidic residues" evidence="5">
    <location>
        <begin position="615"/>
        <end position="624"/>
    </location>
</feature>
<feature type="coiled-coil region" evidence="4">
    <location>
        <begin position="849"/>
        <end position="906"/>
    </location>
</feature>
<organism evidence="7 8">
    <name type="scientific">Entamoeba nuttalli</name>
    <dbReference type="NCBI Taxonomy" id="412467"/>
    <lineage>
        <taxon>Eukaryota</taxon>
        <taxon>Amoebozoa</taxon>
        <taxon>Evosea</taxon>
        <taxon>Archamoebae</taxon>
        <taxon>Mastigamoebida</taxon>
        <taxon>Entamoebidae</taxon>
        <taxon>Entamoeba</taxon>
    </lineage>
</organism>
<keyword evidence="2" id="KW-0727">SH2 domain</keyword>
<feature type="compositionally biased region" description="Polar residues" evidence="5">
    <location>
        <begin position="597"/>
        <end position="608"/>
    </location>
</feature>
<evidence type="ECO:0000256" key="3">
    <source>
        <dbReference type="PROSITE-ProRule" id="PRU00192"/>
    </source>
</evidence>
<evidence type="ECO:0000256" key="5">
    <source>
        <dbReference type="SAM" id="MobiDB-lite"/>
    </source>
</evidence>
<dbReference type="CDD" id="cd00174">
    <property type="entry name" value="SH3"/>
    <property type="match status" value="2"/>
</dbReference>
<feature type="compositionally biased region" description="Basic and acidic residues" evidence="5">
    <location>
        <begin position="583"/>
        <end position="596"/>
    </location>
</feature>
<feature type="region of interest" description="Disordered" evidence="5">
    <location>
        <begin position="470"/>
        <end position="625"/>
    </location>
</feature>
<evidence type="ECO:0000256" key="1">
    <source>
        <dbReference type="ARBA" id="ARBA00022443"/>
    </source>
</evidence>
<name>A0ABQ0DX28_9EUKA</name>
<evidence type="ECO:0000256" key="4">
    <source>
        <dbReference type="SAM" id="Coils"/>
    </source>
</evidence>
<reference evidence="7 8" key="1">
    <citation type="journal article" date="2019" name="PLoS Negl. Trop. Dis.">
        <title>Whole genome sequencing of Entamoeba nuttalli reveals mammalian host-related molecular signatures and a novel octapeptide-repeat surface protein.</title>
        <authorList>
            <person name="Tanaka M."/>
            <person name="Makiuchi T."/>
            <person name="Komiyama T."/>
            <person name="Shiina T."/>
            <person name="Osaki K."/>
            <person name="Tachibana H."/>
        </authorList>
    </citation>
    <scope>NUCLEOTIDE SEQUENCE [LARGE SCALE GENOMIC DNA]</scope>
    <source>
        <strain evidence="7 8">P19-061405</strain>
    </source>
</reference>
<accession>A0ABQ0DX28</accession>
<evidence type="ECO:0000259" key="6">
    <source>
        <dbReference type="PROSITE" id="PS50002"/>
    </source>
</evidence>
<dbReference type="Gene3D" id="2.30.30.40">
    <property type="entry name" value="SH3 Domains"/>
    <property type="match status" value="5"/>
</dbReference>
<dbReference type="EMBL" id="BAAFRS010000339">
    <property type="protein sequence ID" value="GAB1227404.1"/>
    <property type="molecule type" value="Genomic_DNA"/>
</dbReference>
<feature type="region of interest" description="Disordered" evidence="5">
    <location>
        <begin position="670"/>
        <end position="697"/>
    </location>
</feature>
<gene>
    <name evidence="7" type="ORF">ENUP19_0339G0010</name>
</gene>
<dbReference type="SUPFAM" id="SSF50044">
    <property type="entry name" value="SH3-domain"/>
    <property type="match status" value="5"/>
</dbReference>
<dbReference type="Proteomes" id="UP001628156">
    <property type="component" value="Unassembled WGS sequence"/>
</dbReference>
<dbReference type="InterPro" id="IPR001452">
    <property type="entry name" value="SH3_domain"/>
</dbReference>
<keyword evidence="1 3" id="KW-0728">SH3 domain</keyword>
<feature type="domain" description="SH3" evidence="6">
    <location>
        <begin position="131"/>
        <end position="191"/>
    </location>
</feature>
<proteinExistence type="predicted"/>
<feature type="compositionally biased region" description="Basic and acidic residues" evidence="5">
    <location>
        <begin position="512"/>
        <end position="551"/>
    </location>
</feature>
<sequence>MSQMIVKAKCNVASHSSLKLSFMEGDNIKVVDRMSNGLWKGTLNNQTGLFHISTVTIPVIETVVMNYDFSTGDSTCMKTKAGEVLKVIEKNVRIGWLYCQRGFETGYIPQNFTSLYKEENKEASHTIPEKPKILPCRATVKQLYQPHSDKEINLIAGDEIEVMSCEGGWWYGRSGCSMGYFPGEYVEVSGPINKEVKQEAVVLFDYVSKGESQLSAEVGDIFYVEKIIGSWAVVIVDQEQYIFPSSFICLLSESDKKIKQETAITLDDFCGGSMGLLAVRQSELLIVLSNEANGMSKCFKGEQSGLVPTSNLMTIKDGQDYVIVEKTFQARNQNEMTIIANQAWIVMKIVDENWIIGKRSGVEGFVPRSFVKIQKFVKPYRKEYTEGITHFKNQTAARKTGDAQLPVDQPNFFKKENKASKKGFFTQRRRKAKPEVDNTKHVYEEKKQNIMRESMNPKRSFFKKSIKPMTVQQEHTEENPQIQEEHNESKIESQVKEVQPIIESNQQPNEINKQEVEQPKHEEEQPKQEVEQPKQEVEQPKQEVEQPKQEEEQNNVEKVQEVVQQTPSITQEPLEEPTQYPEEEIKQGEEQSKEETQQSNTEPIQETLKQQEETPLVEEVEQEEGQQNVIENVQEIVQPTIPITQNPSEEVQNECKQEVQNECKQEVQAQEDYKNGNTNSELYSIKQENNNNNIQTTNETYEEDYVDEEKEKAFEEIEELKLELDKMRRERDFLQQTLDEEKAEVQQIREQHDKDLVLVASLQQTIQQQQNQINELTRKKEETSKEDMDKIPPTLEEDEVITTLKVRVTELEQQVAAEKKARLEGAEVIKMMKASQSGGVSQVELDDFKSEIEERLKGLQSRLKILTAENEKLRKAGAGARLERIKAEADDKMAKYKDEITIMKRKSKNCSFLMSRAMLVPITSIVPNIDLLIIELFKARTSKELTRIITGDII</sequence>
<dbReference type="Pfam" id="PF07653">
    <property type="entry name" value="SH3_2"/>
    <property type="match status" value="1"/>
</dbReference>
<dbReference type="InterPro" id="IPR043539">
    <property type="entry name" value="Grb2-like"/>
</dbReference>
<comment type="caution">
    <text evidence="7">The sequence shown here is derived from an EMBL/GenBank/DDBJ whole genome shotgun (WGS) entry which is preliminary data.</text>
</comment>